<dbReference type="STRING" id="1216006.VA7868_00384"/>
<evidence type="ECO:0000256" key="3">
    <source>
        <dbReference type="ARBA" id="ARBA00022989"/>
    </source>
</evidence>
<evidence type="ECO:0000256" key="1">
    <source>
        <dbReference type="ARBA" id="ARBA00004141"/>
    </source>
</evidence>
<evidence type="ECO:0000256" key="2">
    <source>
        <dbReference type="ARBA" id="ARBA00022692"/>
    </source>
</evidence>
<dbReference type="Pfam" id="PF01740">
    <property type="entry name" value="STAS"/>
    <property type="match status" value="1"/>
</dbReference>
<dbReference type="Proteomes" id="UP000184608">
    <property type="component" value="Unassembled WGS sequence"/>
</dbReference>
<organism evidence="7 8">
    <name type="scientific">Vibrio aerogenes CECT 7868</name>
    <dbReference type="NCBI Taxonomy" id="1216006"/>
    <lineage>
        <taxon>Bacteria</taxon>
        <taxon>Pseudomonadati</taxon>
        <taxon>Pseudomonadota</taxon>
        <taxon>Gammaproteobacteria</taxon>
        <taxon>Vibrionales</taxon>
        <taxon>Vibrionaceae</taxon>
        <taxon>Vibrio</taxon>
    </lineage>
</organism>
<dbReference type="GO" id="GO:0016020">
    <property type="term" value="C:membrane"/>
    <property type="evidence" value="ECO:0007669"/>
    <property type="project" value="UniProtKB-SubCell"/>
</dbReference>
<feature type="transmembrane region" description="Helical" evidence="5">
    <location>
        <begin position="273"/>
        <end position="294"/>
    </location>
</feature>
<dbReference type="EMBL" id="FQXZ01000005">
    <property type="protein sequence ID" value="SHH74362.1"/>
    <property type="molecule type" value="Genomic_DNA"/>
</dbReference>
<gene>
    <name evidence="7" type="primary">dauA</name>
    <name evidence="7" type="ORF">VA7868_00384</name>
</gene>
<protein>
    <submittedName>
        <fullName evidence="7">C4-dicarboxylic acid transporter DauA</fullName>
    </submittedName>
</protein>
<feature type="transmembrane region" description="Helical" evidence="5">
    <location>
        <begin position="314"/>
        <end position="332"/>
    </location>
</feature>
<feature type="transmembrane region" description="Helical" evidence="5">
    <location>
        <begin position="75"/>
        <end position="96"/>
    </location>
</feature>
<evidence type="ECO:0000313" key="8">
    <source>
        <dbReference type="Proteomes" id="UP000184608"/>
    </source>
</evidence>
<proteinExistence type="predicted"/>
<evidence type="ECO:0000256" key="5">
    <source>
        <dbReference type="SAM" id="Phobius"/>
    </source>
</evidence>
<keyword evidence="2 5" id="KW-0812">Transmembrane</keyword>
<evidence type="ECO:0000259" key="6">
    <source>
        <dbReference type="PROSITE" id="PS50801"/>
    </source>
</evidence>
<feature type="transmembrane region" description="Helical" evidence="5">
    <location>
        <begin position="405"/>
        <end position="434"/>
    </location>
</feature>
<dbReference type="GO" id="GO:0055085">
    <property type="term" value="P:transmembrane transport"/>
    <property type="evidence" value="ECO:0007669"/>
    <property type="project" value="InterPro"/>
</dbReference>
<feature type="transmembrane region" description="Helical" evidence="5">
    <location>
        <begin position="116"/>
        <end position="136"/>
    </location>
</feature>
<evidence type="ECO:0000256" key="4">
    <source>
        <dbReference type="ARBA" id="ARBA00023136"/>
    </source>
</evidence>
<dbReference type="CDD" id="cd07042">
    <property type="entry name" value="STAS_SulP_like_sulfate_transporter"/>
    <property type="match status" value="1"/>
</dbReference>
<dbReference type="Pfam" id="PF00916">
    <property type="entry name" value="Sulfate_transp"/>
    <property type="match status" value="1"/>
</dbReference>
<keyword evidence="4 5" id="KW-0472">Membrane</keyword>
<reference evidence="7 8" key="1">
    <citation type="submission" date="2016-11" db="EMBL/GenBank/DDBJ databases">
        <authorList>
            <person name="Jaros S."/>
            <person name="Januszkiewicz K."/>
            <person name="Wedrychowicz H."/>
        </authorList>
    </citation>
    <scope>NUCLEOTIDE SEQUENCE [LARGE SCALE GENOMIC DNA]</scope>
    <source>
        <strain evidence="7 8">CECT 7868</strain>
    </source>
</reference>
<dbReference type="AlphaFoldDB" id="A0A1M5VGE8"/>
<dbReference type="InterPro" id="IPR036513">
    <property type="entry name" value="STAS_dom_sf"/>
</dbReference>
<feature type="transmembrane region" description="Helical" evidence="5">
    <location>
        <begin position="194"/>
        <end position="212"/>
    </location>
</feature>
<dbReference type="InterPro" id="IPR001902">
    <property type="entry name" value="SLC26A/SulP_fam"/>
</dbReference>
<dbReference type="PANTHER" id="PTHR11814">
    <property type="entry name" value="SULFATE TRANSPORTER"/>
    <property type="match status" value="1"/>
</dbReference>
<dbReference type="InterPro" id="IPR002645">
    <property type="entry name" value="STAS_dom"/>
</dbReference>
<sequence length="587" mass="63144">MMNHFTMHRIDVRSPPLFSLCGCNHMFAFYESYKAGLLHPSHWLKNISAGIIVGVVALPLAMAFAIASGVKPEQGLYTAITAGIIVSLFGGSRIQIAGPTGAFIVLLSGIVHQHGILGLQIATMMAGVILFLFGLLKLGSVIRFIPAPVIIGFTSGIGVIIWVGQWREFFGLPSVSGEHFHQKLIALLHVFPQLNWQTTGLALFSLAIVIFLPKIPKVSRIPGPLMALVAATSLHYFAGLNEVRTIGTAFGGIPDGLPGFALPHLSFSAMIELIGPAFAIAMLGAIESLLSAVVADGMAGTRHNSNQELMGQGLANLISPMFGGIAATGAIARTATNIRNGGNSPLSGIVHALTLIAILLLLAPLATHIPLATLSAILFVVAWNMSEVKHFIKLIKRAPLADVCILLVTFTLTVFTDLVVAVNIGVIISVIHFVKRMASSVEVKASTTDDLSDPLREYGQNQLPKEIAVYALEGPFFFAAADSFDKVMSSIQDLPTLLIIRLKWVPFMDITGLQALEDMIQSFRQKGVTIIISGANARVDYKLRRAGIISLIGQEHYFREFNPALQYALNQYSNADHDITTQPYPAT</sequence>
<keyword evidence="3 5" id="KW-1133">Transmembrane helix</keyword>
<feature type="transmembrane region" description="Helical" evidence="5">
    <location>
        <begin position="143"/>
        <end position="164"/>
    </location>
</feature>
<dbReference type="SUPFAM" id="SSF52091">
    <property type="entry name" value="SpoIIaa-like"/>
    <property type="match status" value="1"/>
</dbReference>
<dbReference type="InterPro" id="IPR011547">
    <property type="entry name" value="SLC26A/SulP_dom"/>
</dbReference>
<feature type="transmembrane region" description="Helical" evidence="5">
    <location>
        <begin position="47"/>
        <end position="68"/>
    </location>
</feature>
<comment type="subcellular location">
    <subcellularLocation>
        <location evidence="1">Membrane</location>
        <topology evidence="1">Multi-pass membrane protein</topology>
    </subcellularLocation>
</comment>
<dbReference type="PROSITE" id="PS50801">
    <property type="entry name" value="STAS"/>
    <property type="match status" value="1"/>
</dbReference>
<feature type="domain" description="STAS" evidence="6">
    <location>
        <begin position="457"/>
        <end position="568"/>
    </location>
</feature>
<name>A0A1M5VGE8_9VIBR</name>
<accession>A0A1M5VGE8</accession>
<evidence type="ECO:0000313" key="7">
    <source>
        <dbReference type="EMBL" id="SHH74362.1"/>
    </source>
</evidence>
<feature type="transmembrane region" description="Helical" evidence="5">
    <location>
        <begin position="344"/>
        <end position="363"/>
    </location>
</feature>
<dbReference type="Gene3D" id="3.30.750.24">
    <property type="entry name" value="STAS domain"/>
    <property type="match status" value="1"/>
</dbReference>
<keyword evidence="8" id="KW-1185">Reference proteome</keyword>